<dbReference type="RefSeq" id="WP_256533796.1">
    <property type="nucleotide sequence ID" value="NZ_CP101824.1"/>
</dbReference>
<name>A0ABD5NKR0_9EURY</name>
<reference evidence="1 2" key="1">
    <citation type="journal article" date="2019" name="Int. J. Syst. Evol. Microbiol.">
        <title>The Global Catalogue of Microorganisms (GCM) 10K type strain sequencing project: providing services to taxonomists for standard genome sequencing and annotation.</title>
        <authorList>
            <consortium name="The Broad Institute Genomics Platform"/>
            <consortium name="The Broad Institute Genome Sequencing Center for Infectious Disease"/>
            <person name="Wu L."/>
            <person name="Ma J."/>
        </authorList>
    </citation>
    <scope>NUCLEOTIDE SEQUENCE [LARGE SCALE GENOMIC DNA]</scope>
    <source>
        <strain evidence="1 2">IBRC-M 10256</strain>
    </source>
</reference>
<dbReference type="EMBL" id="JBHSAQ010000002">
    <property type="protein sequence ID" value="MFC3957568.1"/>
    <property type="molecule type" value="Genomic_DNA"/>
</dbReference>
<gene>
    <name evidence="1" type="ORF">ACFOUR_04165</name>
</gene>
<dbReference type="Proteomes" id="UP001595846">
    <property type="component" value="Unassembled WGS sequence"/>
</dbReference>
<dbReference type="AlphaFoldDB" id="A0ABD5NKR0"/>
<proteinExistence type="predicted"/>
<sequence length="81" mass="8613">MMSSAATIEETVLEVSITDGRVAMNADVDETLYIQTPDLTPLGPDETAIALSVAGDGATARIELDHDDVRVLVDVLEAIDR</sequence>
<accession>A0ABD5NKR0</accession>
<organism evidence="1 2">
    <name type="scientific">Halovivax cerinus</name>
    <dbReference type="NCBI Taxonomy" id="1487865"/>
    <lineage>
        <taxon>Archaea</taxon>
        <taxon>Methanobacteriati</taxon>
        <taxon>Methanobacteriota</taxon>
        <taxon>Stenosarchaea group</taxon>
        <taxon>Halobacteria</taxon>
        <taxon>Halobacteriales</taxon>
        <taxon>Natrialbaceae</taxon>
        <taxon>Halovivax</taxon>
    </lineage>
</organism>
<dbReference type="GeneID" id="73902936"/>
<evidence type="ECO:0000313" key="1">
    <source>
        <dbReference type="EMBL" id="MFC3957568.1"/>
    </source>
</evidence>
<keyword evidence="2" id="KW-1185">Reference proteome</keyword>
<evidence type="ECO:0000313" key="2">
    <source>
        <dbReference type="Proteomes" id="UP001595846"/>
    </source>
</evidence>
<comment type="caution">
    <text evidence="1">The sequence shown here is derived from an EMBL/GenBank/DDBJ whole genome shotgun (WGS) entry which is preliminary data.</text>
</comment>
<protein>
    <submittedName>
        <fullName evidence="1">Uncharacterized protein</fullName>
    </submittedName>
</protein>